<sequence length="87" mass="9263">MHMPSITADCLAVLALTCAALTPRVIQLRQSGQPIFNGGILLFAGFLIACTLPILSRLPWAEIAEEASEQATAAIQLLQAAYIILTL</sequence>
<evidence type="ECO:0000313" key="2">
    <source>
        <dbReference type="EMBL" id="MVT76815.1"/>
    </source>
</evidence>
<keyword evidence="1" id="KW-1133">Transmembrane helix</keyword>
<comment type="caution">
    <text evidence="2">The sequence shown here is derived from an EMBL/GenBank/DDBJ whole genome shotgun (WGS) entry which is preliminary data.</text>
</comment>
<evidence type="ECO:0000313" key="3">
    <source>
        <dbReference type="Proteomes" id="UP000449969"/>
    </source>
</evidence>
<organism evidence="2 3">
    <name type="scientific">Bradyrhizobium cajani</name>
    <dbReference type="NCBI Taxonomy" id="1928661"/>
    <lineage>
        <taxon>Bacteria</taxon>
        <taxon>Pseudomonadati</taxon>
        <taxon>Pseudomonadota</taxon>
        <taxon>Alphaproteobacteria</taxon>
        <taxon>Hyphomicrobiales</taxon>
        <taxon>Nitrobacteraceae</taxon>
        <taxon>Bradyrhizobium</taxon>
    </lineage>
</organism>
<reference evidence="2 3" key="1">
    <citation type="submission" date="2019-12" db="EMBL/GenBank/DDBJ databases">
        <title>Draft genome sequences Bradyrhizobium cajani AMBPC1010, Bradyrhizobium pachyrhizi AMBPC1040 and Bradyrhizobium yuanmingense ALSPC3051, three plant growth promoting strains isolated from nodules of Cajanus cajan L. in Dominican Republic.</title>
        <authorList>
            <person name="Flores-Felix J.D."/>
            <person name="Araujo J."/>
            <person name="Diaz-Alcantara C."/>
            <person name="Gonzalez-Andres F."/>
            <person name="Velazquez E."/>
        </authorList>
    </citation>
    <scope>NUCLEOTIDE SEQUENCE [LARGE SCALE GENOMIC DNA]</scope>
    <source>
        <strain evidence="2 3">1010</strain>
    </source>
</reference>
<dbReference type="AlphaFoldDB" id="A0A844TGX7"/>
<dbReference type="RefSeq" id="WP_157333675.1">
    <property type="nucleotide sequence ID" value="NZ_JANADL010000036.1"/>
</dbReference>
<keyword evidence="1" id="KW-0812">Transmembrane</keyword>
<name>A0A844TGX7_9BRAD</name>
<keyword evidence="3" id="KW-1185">Reference proteome</keyword>
<accession>A0A844TGX7</accession>
<protein>
    <submittedName>
        <fullName evidence="2">Uncharacterized protein</fullName>
    </submittedName>
</protein>
<dbReference type="EMBL" id="WQNE01000028">
    <property type="protein sequence ID" value="MVT76815.1"/>
    <property type="molecule type" value="Genomic_DNA"/>
</dbReference>
<keyword evidence="1" id="KW-0472">Membrane</keyword>
<feature type="transmembrane region" description="Helical" evidence="1">
    <location>
        <begin position="38"/>
        <end position="55"/>
    </location>
</feature>
<gene>
    <name evidence="2" type="ORF">GPL20_27865</name>
</gene>
<proteinExistence type="predicted"/>
<dbReference type="OrthoDB" id="8256311at2"/>
<evidence type="ECO:0000256" key="1">
    <source>
        <dbReference type="SAM" id="Phobius"/>
    </source>
</evidence>
<dbReference type="Proteomes" id="UP000449969">
    <property type="component" value="Unassembled WGS sequence"/>
</dbReference>